<protein>
    <submittedName>
        <fullName evidence="1">Uncharacterized protein</fullName>
    </submittedName>
</protein>
<evidence type="ECO:0000313" key="1">
    <source>
        <dbReference type="EMBL" id="KAJ8920110.1"/>
    </source>
</evidence>
<organism evidence="1 2">
    <name type="scientific">Exocentrus adspersus</name>
    <dbReference type="NCBI Taxonomy" id="1586481"/>
    <lineage>
        <taxon>Eukaryota</taxon>
        <taxon>Metazoa</taxon>
        <taxon>Ecdysozoa</taxon>
        <taxon>Arthropoda</taxon>
        <taxon>Hexapoda</taxon>
        <taxon>Insecta</taxon>
        <taxon>Pterygota</taxon>
        <taxon>Neoptera</taxon>
        <taxon>Endopterygota</taxon>
        <taxon>Coleoptera</taxon>
        <taxon>Polyphaga</taxon>
        <taxon>Cucujiformia</taxon>
        <taxon>Chrysomeloidea</taxon>
        <taxon>Cerambycidae</taxon>
        <taxon>Lamiinae</taxon>
        <taxon>Acanthocinini</taxon>
        <taxon>Exocentrus</taxon>
    </lineage>
</organism>
<accession>A0AAV8W0P6</accession>
<dbReference type="AlphaFoldDB" id="A0AAV8W0P6"/>
<proteinExistence type="predicted"/>
<comment type="caution">
    <text evidence="1">The sequence shown here is derived from an EMBL/GenBank/DDBJ whole genome shotgun (WGS) entry which is preliminary data.</text>
</comment>
<gene>
    <name evidence="1" type="ORF">NQ315_011766</name>
</gene>
<sequence length="121" mass="13182">MIWIAKGADKVRGGLANDSGRNSSAFGTSSKIPLRIKNLEKMYPLNPRGIGSIKTCLLARNGMDYHVRVNGETHETPVWILLPMDGPVSALLGMLMQKTNTKDQGQCHGGVKHLFVQSLPV</sequence>
<keyword evidence="2" id="KW-1185">Reference proteome</keyword>
<name>A0AAV8W0P6_9CUCU</name>
<reference evidence="1 2" key="1">
    <citation type="journal article" date="2023" name="Insect Mol. Biol.">
        <title>Genome sequencing provides insights into the evolution of gene families encoding plant cell wall-degrading enzymes in longhorned beetles.</title>
        <authorList>
            <person name="Shin N.R."/>
            <person name="Okamura Y."/>
            <person name="Kirsch R."/>
            <person name="Pauchet Y."/>
        </authorList>
    </citation>
    <scope>NUCLEOTIDE SEQUENCE [LARGE SCALE GENOMIC DNA]</scope>
    <source>
        <strain evidence="1">EAD_L_NR</strain>
    </source>
</reference>
<dbReference type="Proteomes" id="UP001159042">
    <property type="component" value="Unassembled WGS sequence"/>
</dbReference>
<evidence type="ECO:0000313" key="2">
    <source>
        <dbReference type="Proteomes" id="UP001159042"/>
    </source>
</evidence>
<dbReference type="EMBL" id="JANEYG010000015">
    <property type="protein sequence ID" value="KAJ8920110.1"/>
    <property type="molecule type" value="Genomic_DNA"/>
</dbReference>